<name>A0A7S0VUB2_9CRYP</name>
<reference evidence="1" key="1">
    <citation type="submission" date="2021-01" db="EMBL/GenBank/DDBJ databases">
        <authorList>
            <person name="Corre E."/>
            <person name="Pelletier E."/>
            <person name="Niang G."/>
            <person name="Scheremetjew M."/>
            <person name="Finn R."/>
            <person name="Kale V."/>
            <person name="Holt S."/>
            <person name="Cochrane G."/>
            <person name="Meng A."/>
            <person name="Brown T."/>
            <person name="Cohen L."/>
        </authorList>
    </citation>
    <scope>NUCLEOTIDE SEQUENCE</scope>
    <source>
        <strain evidence="1">CCMP443</strain>
    </source>
</reference>
<dbReference type="EMBL" id="HBFN01020120">
    <property type="protein sequence ID" value="CAD8798041.1"/>
    <property type="molecule type" value="Transcribed_RNA"/>
</dbReference>
<sequence>MLDGRRRQEERAWRDMASQLETARAERDEAMVCLLEAKNKLEELMYAALDSDKKKVQSAGESAQEWWDDNSESASAADLQAKVAELEALMAKM</sequence>
<proteinExistence type="predicted"/>
<dbReference type="AlphaFoldDB" id="A0A7S0VUB2"/>
<dbReference type="SUPFAM" id="SSF100934">
    <property type="entry name" value="Heat shock protein 70kD (HSP70), C-terminal subdomain"/>
    <property type="match status" value="1"/>
</dbReference>
<protein>
    <submittedName>
        <fullName evidence="1">Uncharacterized protein</fullName>
    </submittedName>
</protein>
<dbReference type="Gene3D" id="1.20.1270.10">
    <property type="match status" value="1"/>
</dbReference>
<dbReference type="InterPro" id="IPR029048">
    <property type="entry name" value="HSP70_C_sf"/>
</dbReference>
<evidence type="ECO:0000313" key="1">
    <source>
        <dbReference type="EMBL" id="CAD8798041.1"/>
    </source>
</evidence>
<gene>
    <name evidence="1" type="ORF">HTEP1355_LOCUS11682</name>
</gene>
<accession>A0A7S0VUB2</accession>
<organism evidence="1">
    <name type="scientific">Hemiselmis tepida</name>
    <dbReference type="NCBI Taxonomy" id="464990"/>
    <lineage>
        <taxon>Eukaryota</taxon>
        <taxon>Cryptophyceae</taxon>
        <taxon>Cryptomonadales</taxon>
        <taxon>Hemiselmidaceae</taxon>
        <taxon>Hemiselmis</taxon>
    </lineage>
</organism>